<dbReference type="RefSeq" id="WP_379086663.1">
    <property type="nucleotide sequence ID" value="NZ_JBHTJO010000001.1"/>
</dbReference>
<dbReference type="EMBL" id="JBHTJO010000001">
    <property type="protein sequence ID" value="MFD0986470.1"/>
    <property type="molecule type" value="Genomic_DNA"/>
</dbReference>
<dbReference type="GO" id="GO:0016787">
    <property type="term" value="F:hydrolase activity"/>
    <property type="evidence" value="ECO:0007669"/>
    <property type="project" value="UniProtKB-KW"/>
</dbReference>
<evidence type="ECO:0000256" key="1">
    <source>
        <dbReference type="SAM" id="MobiDB-lite"/>
    </source>
</evidence>
<protein>
    <submittedName>
        <fullName evidence="3">Alpha/beta hydrolase</fullName>
    </submittedName>
</protein>
<dbReference type="Pfam" id="PF12146">
    <property type="entry name" value="Hydrolase_4"/>
    <property type="match status" value="1"/>
</dbReference>
<dbReference type="InterPro" id="IPR022742">
    <property type="entry name" value="Hydrolase_4"/>
</dbReference>
<keyword evidence="3" id="KW-0378">Hydrolase</keyword>
<dbReference type="InterPro" id="IPR029058">
    <property type="entry name" value="AB_hydrolase_fold"/>
</dbReference>
<dbReference type="PANTHER" id="PTHR12277:SF81">
    <property type="entry name" value="PROTEIN ABHD13"/>
    <property type="match status" value="1"/>
</dbReference>
<keyword evidence="4" id="KW-1185">Reference proteome</keyword>
<organism evidence="3 4">
    <name type="scientific">Methyloligella solikamskensis</name>
    <dbReference type="NCBI Taxonomy" id="1177756"/>
    <lineage>
        <taxon>Bacteria</taxon>
        <taxon>Pseudomonadati</taxon>
        <taxon>Pseudomonadota</taxon>
        <taxon>Alphaproteobacteria</taxon>
        <taxon>Hyphomicrobiales</taxon>
        <taxon>Hyphomicrobiaceae</taxon>
        <taxon>Methyloligella</taxon>
    </lineage>
</organism>
<dbReference type="PANTHER" id="PTHR12277">
    <property type="entry name" value="ALPHA/BETA HYDROLASE DOMAIN-CONTAINING PROTEIN"/>
    <property type="match status" value="1"/>
</dbReference>
<dbReference type="Gene3D" id="3.40.50.1820">
    <property type="entry name" value="alpha/beta hydrolase"/>
    <property type="match status" value="1"/>
</dbReference>
<feature type="region of interest" description="Disordered" evidence="1">
    <location>
        <begin position="271"/>
        <end position="291"/>
    </location>
</feature>
<evidence type="ECO:0000259" key="2">
    <source>
        <dbReference type="Pfam" id="PF12146"/>
    </source>
</evidence>
<feature type="domain" description="Serine aminopeptidase S33" evidence="2">
    <location>
        <begin position="80"/>
        <end position="178"/>
    </location>
</feature>
<evidence type="ECO:0000313" key="3">
    <source>
        <dbReference type="EMBL" id="MFD0986470.1"/>
    </source>
</evidence>
<gene>
    <name evidence="3" type="ORF">ACFQ2F_05100</name>
</gene>
<comment type="caution">
    <text evidence="3">The sequence shown here is derived from an EMBL/GenBank/DDBJ whole genome shotgun (WGS) entry which is preliminary data.</text>
</comment>
<dbReference type="SUPFAM" id="SSF53474">
    <property type="entry name" value="alpha/beta-Hydrolases"/>
    <property type="match status" value="1"/>
</dbReference>
<dbReference type="Proteomes" id="UP001597102">
    <property type="component" value="Unassembled WGS sequence"/>
</dbReference>
<reference evidence="4" key="1">
    <citation type="journal article" date="2019" name="Int. J. Syst. Evol. Microbiol.">
        <title>The Global Catalogue of Microorganisms (GCM) 10K type strain sequencing project: providing services to taxonomists for standard genome sequencing and annotation.</title>
        <authorList>
            <consortium name="The Broad Institute Genomics Platform"/>
            <consortium name="The Broad Institute Genome Sequencing Center for Infectious Disease"/>
            <person name="Wu L."/>
            <person name="Ma J."/>
        </authorList>
    </citation>
    <scope>NUCLEOTIDE SEQUENCE [LARGE SCALE GENOMIC DNA]</scope>
    <source>
        <strain evidence="4">CCUG 61697</strain>
    </source>
</reference>
<sequence length="291" mass="32078">MSRSMWLGIFLLFVAAYAIICVGAYRIHRHFVYKPDPTYTAPEETALEAVEEVRFKTPDGVTLIGWWVPGREGMPTLLYFTGNGGSVAGRAHKIDEIKRAGYGLFMLNYRGFGGSEGKPTEADNIADAELAYDLLMERGLKPKDIVIYGESLGTSVATQLSLKRPAKALVLEAPFTSAVSVGRLTWWFLPLRLVMVDKYKTINVIDQVDMPLLIVHGKQDSVIPLYMAEQLYAKAPDPKQMVVFPEADHNDLYEHGAFVTVDEYLQGLDKEKAAGGQSSNTKKPASAEAAG</sequence>
<accession>A0ABW3J8L2</accession>
<evidence type="ECO:0000313" key="4">
    <source>
        <dbReference type="Proteomes" id="UP001597102"/>
    </source>
</evidence>
<name>A0ABW3J8L2_9HYPH</name>
<proteinExistence type="predicted"/>